<dbReference type="SMART" id="SM00494">
    <property type="entry name" value="ChtBD2"/>
    <property type="match status" value="1"/>
</dbReference>
<feature type="region of interest" description="Disordered" evidence="1">
    <location>
        <begin position="1082"/>
        <end position="1132"/>
    </location>
</feature>
<protein>
    <recommendedName>
        <fullName evidence="2">Chitin-binding type-2 domain-containing protein</fullName>
    </recommendedName>
</protein>
<dbReference type="AlphaFoldDB" id="A0ABD3NTC0"/>
<dbReference type="EMBL" id="JALLPJ020000982">
    <property type="protein sequence ID" value="KAL3778507.1"/>
    <property type="molecule type" value="Genomic_DNA"/>
</dbReference>
<feature type="compositionally biased region" description="Low complexity" evidence="1">
    <location>
        <begin position="142"/>
        <end position="157"/>
    </location>
</feature>
<dbReference type="InterPro" id="IPR003610">
    <property type="entry name" value="CBM5/12"/>
</dbReference>
<organism evidence="3 4">
    <name type="scientific">Cyclotella atomus</name>
    <dbReference type="NCBI Taxonomy" id="382360"/>
    <lineage>
        <taxon>Eukaryota</taxon>
        <taxon>Sar</taxon>
        <taxon>Stramenopiles</taxon>
        <taxon>Ochrophyta</taxon>
        <taxon>Bacillariophyta</taxon>
        <taxon>Coscinodiscophyceae</taxon>
        <taxon>Thalassiosirophycidae</taxon>
        <taxon>Stephanodiscales</taxon>
        <taxon>Stephanodiscaceae</taxon>
        <taxon>Cyclotella</taxon>
    </lineage>
</organism>
<feature type="domain" description="Chitin-binding type-2" evidence="2">
    <location>
        <begin position="1026"/>
        <end position="1083"/>
    </location>
</feature>
<comment type="caution">
    <text evidence="3">The sequence shown here is derived from an EMBL/GenBank/DDBJ whole genome shotgun (WGS) entry which is preliminary data.</text>
</comment>
<dbReference type="InterPro" id="IPR002557">
    <property type="entry name" value="Chitin-bd_dom"/>
</dbReference>
<dbReference type="SUPFAM" id="SSF57625">
    <property type="entry name" value="Invertebrate chitin-binding proteins"/>
    <property type="match status" value="1"/>
</dbReference>
<keyword evidence="4" id="KW-1185">Reference proteome</keyword>
<evidence type="ECO:0000259" key="2">
    <source>
        <dbReference type="PROSITE" id="PS50940"/>
    </source>
</evidence>
<dbReference type="SMART" id="SM00495">
    <property type="entry name" value="ChtBD3"/>
    <property type="match status" value="3"/>
</dbReference>
<reference evidence="3 4" key="1">
    <citation type="submission" date="2024-10" db="EMBL/GenBank/DDBJ databases">
        <title>Updated reference genomes for cyclostephanoid diatoms.</title>
        <authorList>
            <person name="Roberts W.R."/>
            <person name="Alverson A.J."/>
        </authorList>
    </citation>
    <scope>NUCLEOTIDE SEQUENCE [LARGE SCALE GENOMIC DNA]</scope>
    <source>
        <strain evidence="3 4">AJA010-31</strain>
    </source>
</reference>
<feature type="compositionally biased region" description="Basic residues" evidence="1">
    <location>
        <begin position="1101"/>
        <end position="1112"/>
    </location>
</feature>
<gene>
    <name evidence="3" type="ORF">ACHAWO_003914</name>
</gene>
<accession>A0ABD3NTC0</accession>
<dbReference type="PANTHER" id="PTHR21113:SF4">
    <property type="entry name" value="CHITIN-BINDING TYPE-4 DOMAIN-CONTAINING PROTEIN"/>
    <property type="match status" value="1"/>
</dbReference>
<dbReference type="PANTHER" id="PTHR21113">
    <property type="entry name" value="AGAP001705-PA"/>
    <property type="match status" value="1"/>
</dbReference>
<proteinExistence type="predicted"/>
<dbReference type="Gene3D" id="2.170.140.10">
    <property type="entry name" value="Chitin binding domain"/>
    <property type="match status" value="1"/>
</dbReference>
<feature type="region of interest" description="Disordered" evidence="1">
    <location>
        <begin position="239"/>
        <end position="259"/>
    </location>
</feature>
<evidence type="ECO:0000313" key="3">
    <source>
        <dbReference type="EMBL" id="KAL3778507.1"/>
    </source>
</evidence>
<dbReference type="Proteomes" id="UP001530400">
    <property type="component" value="Unassembled WGS sequence"/>
</dbReference>
<name>A0ABD3NTC0_9STRA</name>
<dbReference type="Pfam" id="PF01607">
    <property type="entry name" value="CBM_14"/>
    <property type="match status" value="1"/>
</dbReference>
<evidence type="ECO:0000256" key="1">
    <source>
        <dbReference type="SAM" id="MobiDB-lite"/>
    </source>
</evidence>
<evidence type="ECO:0000313" key="4">
    <source>
        <dbReference type="Proteomes" id="UP001530400"/>
    </source>
</evidence>
<feature type="region of interest" description="Disordered" evidence="1">
    <location>
        <begin position="493"/>
        <end position="514"/>
    </location>
</feature>
<dbReference type="PROSITE" id="PS50940">
    <property type="entry name" value="CHIT_BIND_II"/>
    <property type="match status" value="1"/>
</dbReference>
<dbReference type="InterPro" id="IPR036508">
    <property type="entry name" value="Chitin-bd_dom_sf"/>
</dbReference>
<feature type="compositionally biased region" description="Polar residues" evidence="1">
    <location>
        <begin position="929"/>
        <end position="944"/>
    </location>
</feature>
<sequence>MERPSLKRRRTAPRRDSSPTLLQFTTLLSALPLSNARLRSSRRRTISSCLRYPSSPETVPSYLPSFSYQPSSLASLNGLIYECKPFPFNGWCGDYEPGNHAKPWGDAWILVGECLPGDATGTSDAAGDTMVENTNAAAAAASSSTEASTALSSTESSPPEYTVDGLPPCSLNPPYSSEEIYLANDTLYSNGKIYKCKVAPADAWCSLGGYEPGSGMYWSMAWEEVGACFMDEVISSSSVESSPSSSSVGSSPAENGEGSLTSFSMEAVSTIDECAPLYLPTESYTTQSLVSYNQINYQCIISSWCSQETYAPYEGNTMTPAAWSTIGECEGIVTAPPSLAPVGPTDMHTEFPTERPMEWVDINSEVSLEVVEEEDVPDALSFLVEPQQQEEQVDQVLDEQGQDNDAQEAFQIRTRRPSPPPTQEQNLLDLPPCEPLFTQGHEYQLKELMSFNGYNYRCEVPSECNRVENAPRVGQENQGLAWWIVEECFGEATRHPTPRPTPSREEMQPSGSDQVDVARNTYYASRVPMPILVVLNENQMQIQKKVLVSQTPNWDWEYSTLYTFDDFVVALGVLTDHPVISPFFLGGFGTQSSEEAVLYGLVNIAAFLSQAMAESIMFDTCDEANWDFVNNYYPLSNACGQGGLSYQDMTCSEEDAHMQCPVKKDMKVTAATSAKWLGGADGAPGPLYCAPKTSSQPYSGVWDHLYNCNRPHEDPPETCDVYEGQNAGRYDNSFPAGNSASRSDVEGCCWWGRGVIQTRGTCDIGKINHFLGKNAEDSPYPNLDFCEDPEALCASTQYKELKWVAGMASWTMRVQAYNQDGWGYIPELIKFVDGGMVDDSFIEAVSGILMRGCHDDSCGEIQPSFDRTRSFKMILDEVFGISELSVDAGRTFTPTAKPTRRTRKPVDDSPTAKPTRRTRKPVTPEPTIEVSTEIPSGKPTTQMPTELDAEPEPTYRPTEWNPWYYNYDTQTCVNDGKQPEWLLQADFFGIKDECCKKKEEADYDVCMGRVTYGWTAQNAKVEVADDEECTSSSTGWAASSDCHSYFMCQNGSRTGAIYDCADNFLFDEESTECKHQSEVNCGSNGSTMTIKSEILSEPKPTRRPTNRTRPPRPSRNTGRPTPTPYSSTVTHDNKPIASLWFGVSVTTKIKKEDDVDRGSPQG</sequence>
<feature type="compositionally biased region" description="Low complexity" evidence="1">
    <location>
        <begin position="239"/>
        <end position="252"/>
    </location>
</feature>
<feature type="region of interest" description="Disordered" evidence="1">
    <location>
        <begin position="142"/>
        <end position="165"/>
    </location>
</feature>
<feature type="region of interest" description="Disordered" evidence="1">
    <location>
        <begin position="890"/>
        <end position="955"/>
    </location>
</feature>